<protein>
    <submittedName>
        <fullName evidence="2">Uncharacterized protein</fullName>
    </submittedName>
</protein>
<proteinExistence type="predicted"/>
<evidence type="ECO:0000256" key="1">
    <source>
        <dbReference type="SAM" id="SignalP"/>
    </source>
</evidence>
<feature type="chain" id="PRO_5040369182" evidence="1">
    <location>
        <begin position="27"/>
        <end position="112"/>
    </location>
</feature>
<feature type="signal peptide" evidence="1">
    <location>
        <begin position="1"/>
        <end position="26"/>
    </location>
</feature>
<name>A0A9P6QL36_9FUNG</name>
<evidence type="ECO:0000313" key="3">
    <source>
        <dbReference type="Proteomes" id="UP000823405"/>
    </source>
</evidence>
<accession>A0A9P6QL36</accession>
<reference evidence="2" key="1">
    <citation type="journal article" date="2020" name="Fungal Divers.">
        <title>Resolving the Mortierellaceae phylogeny through synthesis of multi-gene phylogenetics and phylogenomics.</title>
        <authorList>
            <person name="Vandepol N."/>
            <person name="Liber J."/>
            <person name="Desiro A."/>
            <person name="Na H."/>
            <person name="Kennedy M."/>
            <person name="Barry K."/>
            <person name="Grigoriev I.V."/>
            <person name="Miller A.N."/>
            <person name="O'Donnell K."/>
            <person name="Stajich J.E."/>
            <person name="Bonito G."/>
        </authorList>
    </citation>
    <scope>NUCLEOTIDE SEQUENCE</scope>
    <source>
        <strain evidence="2">NVP60</strain>
    </source>
</reference>
<keyword evidence="1" id="KW-0732">Signal</keyword>
<keyword evidence="3" id="KW-1185">Reference proteome</keyword>
<sequence>MTRTFSIMAIVAMLATTLCLSTTTSAVPVSGLEGRAVPSPAECIQQKWETIKPLVQPFVDNAATKEQKEKAGKLLENGQLIEKPTAAQIQEALNKFTDQEQTQFLQFVGCKA</sequence>
<evidence type="ECO:0000313" key="2">
    <source>
        <dbReference type="EMBL" id="KAG0280487.1"/>
    </source>
</evidence>
<gene>
    <name evidence="2" type="ORF">BGZ97_009398</name>
</gene>
<dbReference type="AlphaFoldDB" id="A0A9P6QL36"/>
<comment type="caution">
    <text evidence="2">The sequence shown here is derived from an EMBL/GenBank/DDBJ whole genome shotgun (WGS) entry which is preliminary data.</text>
</comment>
<dbReference type="Proteomes" id="UP000823405">
    <property type="component" value="Unassembled WGS sequence"/>
</dbReference>
<dbReference type="EMBL" id="JAAAIN010004501">
    <property type="protein sequence ID" value="KAG0280487.1"/>
    <property type="molecule type" value="Genomic_DNA"/>
</dbReference>
<organism evidence="2 3">
    <name type="scientific">Linnemannia gamsii</name>
    <dbReference type="NCBI Taxonomy" id="64522"/>
    <lineage>
        <taxon>Eukaryota</taxon>
        <taxon>Fungi</taxon>
        <taxon>Fungi incertae sedis</taxon>
        <taxon>Mucoromycota</taxon>
        <taxon>Mortierellomycotina</taxon>
        <taxon>Mortierellomycetes</taxon>
        <taxon>Mortierellales</taxon>
        <taxon>Mortierellaceae</taxon>
        <taxon>Linnemannia</taxon>
    </lineage>
</organism>
<dbReference type="OrthoDB" id="2418782at2759"/>